<evidence type="ECO:0000313" key="3">
    <source>
        <dbReference type="Proteomes" id="UP000594260"/>
    </source>
</evidence>
<dbReference type="InterPro" id="IPR014772">
    <property type="entry name" value="Munc13_dom-2"/>
</dbReference>
<proteinExistence type="predicted"/>
<dbReference type="PROSITE" id="PS51259">
    <property type="entry name" value="MHD2"/>
    <property type="match status" value="1"/>
</dbReference>
<reference evidence="2" key="1">
    <citation type="submission" date="2021-01" db="UniProtKB">
        <authorList>
            <consortium name="EnsemblMetazoa"/>
        </authorList>
    </citation>
    <scope>IDENTIFICATION</scope>
</reference>
<name>A0A7M7JDD8_VARDE</name>
<dbReference type="AlphaFoldDB" id="A0A7M7JDD8"/>
<feature type="domain" description="MHD2" evidence="1">
    <location>
        <begin position="642"/>
        <end position="747"/>
    </location>
</feature>
<keyword evidence="3" id="KW-1185">Reference proteome</keyword>
<dbReference type="Proteomes" id="UP000594260">
    <property type="component" value="Unplaced"/>
</dbReference>
<accession>A0A7M7JDD8</accession>
<evidence type="ECO:0000313" key="2">
    <source>
        <dbReference type="EnsemblMetazoa" id="XP_022650366"/>
    </source>
</evidence>
<protein>
    <recommendedName>
        <fullName evidence="1">MHD2 domain-containing protein</fullName>
    </recommendedName>
</protein>
<dbReference type="RefSeq" id="XP_022650366.1">
    <property type="nucleotide sequence ID" value="XM_022794631.1"/>
</dbReference>
<dbReference type="EnsemblMetazoa" id="XM_022794631">
    <property type="protein sequence ID" value="XP_022650366"/>
    <property type="gene ID" value="LOC111245808"/>
</dbReference>
<evidence type="ECO:0000259" key="1">
    <source>
        <dbReference type="PROSITE" id="PS51259"/>
    </source>
</evidence>
<organism evidence="2 3">
    <name type="scientific">Varroa destructor</name>
    <name type="common">Honeybee mite</name>
    <dbReference type="NCBI Taxonomy" id="109461"/>
    <lineage>
        <taxon>Eukaryota</taxon>
        <taxon>Metazoa</taxon>
        <taxon>Ecdysozoa</taxon>
        <taxon>Arthropoda</taxon>
        <taxon>Chelicerata</taxon>
        <taxon>Arachnida</taxon>
        <taxon>Acari</taxon>
        <taxon>Parasitiformes</taxon>
        <taxon>Mesostigmata</taxon>
        <taxon>Gamasina</taxon>
        <taxon>Dermanyssoidea</taxon>
        <taxon>Varroidae</taxon>
        <taxon>Varroa</taxon>
    </lineage>
</organism>
<dbReference type="GeneID" id="111245808"/>
<sequence length="747" mass="84715">MFDSEFSADEFVRAGIECLSLANNKEIAAKVQTSCIELVRTAGGAFGEKVIKSAPKAETLKRMFRLALRIDILRADGVKQKQAPSSSKKGHYLLRIRHVNSGTTVDSTARIEPIWKQSFVIGPVEFQDSVQFSLIWRPQASRIVQLCCRQVLGIISLPVSGISAEESNIKPLKFQNLGGASLLAHIRLWREPKRAYISHVIVILTLLKEPVRLINKLSWDSIWTPQETALLQAHGLGLTRAATLTARLHALSIAASKIPPNFLLVFETLSKLRLMPVNPHEEKVIDLCRRFNKGILEYLKDRKSPVRCLTAYDQTQLVGMLGCCALIEDFDLVLSKEYFRQFVVSEISVYFDEWLHQLTPLKNQFQPFLTEFQKMLLDFTRTYGPVNEIIKAAWGDHINEFLSEPAKKFLILFKDVAAPLDANRSFDIYRVVITFCRYFHVKLNLEDCFSASTILMWFNKLCDSHKEWITKIVSTDDFASVAEGVHFSCGFRDFRDLLYDRLCSIYSSILVKPPIITNKFVETLCICCLYFCKEIQANLIREKFFAKLDVAVMSVRFAMALNGVSECYELLLRETVRIKEQGQGESGMQGLPVIGTSSIISTKTNLECKIREIIEGFLTRVAISLRQLMQQIANCTAAQEIESHAMILNEFMNKLLSGLCQNINRMLFSIVLETLFRCCVEVLGSIAGEHQPWSPWQPRRDPKALVECARLIRESFCGSSGGLPAEKVNTPEFLWLESKLQSLTHIV</sequence>